<sequence>MARQSVPSLHGEEDNEDGDGAPELVTRSARNPEHAASNADHIPVDCSNIDPALLLLSGISTKAAHEQSTDAPVMLPSTQSLKTVLDDMMLDEDAEDLSTSCIATAAHLEVQILEGPTSSFVAWLSQINTRVVNDSNPAQHSNLDYLRGGSRYEPTFFLHHCRYESEGCTFATISGPSLKYHEATCTPERRQSDKANEAFSKACDDASGCSYVARGDSEKVVKNKLSRHKYNQHNESLFTCPIGGRASCAGPFKGPAALSNHKAKDHSDIVPQRCPVEGCRSKTLWKSAPGLSDHIRKTHYIKGKEFSALINAAKSVERSDEDGCE</sequence>
<proteinExistence type="predicted"/>
<dbReference type="AlphaFoldDB" id="A0A6A6XHM5"/>
<feature type="region of interest" description="Disordered" evidence="1">
    <location>
        <begin position="1"/>
        <end position="25"/>
    </location>
</feature>
<keyword evidence="3" id="KW-1185">Reference proteome</keyword>
<dbReference type="OrthoDB" id="3937853at2759"/>
<gene>
    <name evidence="2" type="ORF">K505DRAFT_359701</name>
</gene>
<dbReference type="EMBL" id="MU001842">
    <property type="protein sequence ID" value="KAF2796020.1"/>
    <property type="molecule type" value="Genomic_DNA"/>
</dbReference>
<dbReference type="Proteomes" id="UP000799757">
    <property type="component" value="Unassembled WGS sequence"/>
</dbReference>
<reference evidence="2" key="1">
    <citation type="journal article" date="2020" name="Stud. Mycol.">
        <title>101 Dothideomycetes genomes: a test case for predicting lifestyles and emergence of pathogens.</title>
        <authorList>
            <person name="Haridas S."/>
            <person name="Albert R."/>
            <person name="Binder M."/>
            <person name="Bloem J."/>
            <person name="Labutti K."/>
            <person name="Salamov A."/>
            <person name="Andreopoulos B."/>
            <person name="Baker S."/>
            <person name="Barry K."/>
            <person name="Bills G."/>
            <person name="Bluhm B."/>
            <person name="Cannon C."/>
            <person name="Castanera R."/>
            <person name="Culley D."/>
            <person name="Daum C."/>
            <person name="Ezra D."/>
            <person name="Gonzalez J."/>
            <person name="Henrissat B."/>
            <person name="Kuo A."/>
            <person name="Liang C."/>
            <person name="Lipzen A."/>
            <person name="Lutzoni F."/>
            <person name="Magnuson J."/>
            <person name="Mondo S."/>
            <person name="Nolan M."/>
            <person name="Ohm R."/>
            <person name="Pangilinan J."/>
            <person name="Park H.-J."/>
            <person name="Ramirez L."/>
            <person name="Alfaro M."/>
            <person name="Sun H."/>
            <person name="Tritt A."/>
            <person name="Yoshinaga Y."/>
            <person name="Zwiers L.-H."/>
            <person name="Turgeon B."/>
            <person name="Goodwin S."/>
            <person name="Spatafora J."/>
            <person name="Crous P."/>
            <person name="Grigoriev I."/>
        </authorList>
    </citation>
    <scope>NUCLEOTIDE SEQUENCE</scope>
    <source>
        <strain evidence="2">CBS 109.77</strain>
    </source>
</reference>
<evidence type="ECO:0000313" key="3">
    <source>
        <dbReference type="Proteomes" id="UP000799757"/>
    </source>
</evidence>
<accession>A0A6A6XHM5</accession>
<evidence type="ECO:0000256" key="1">
    <source>
        <dbReference type="SAM" id="MobiDB-lite"/>
    </source>
</evidence>
<evidence type="ECO:0000313" key="2">
    <source>
        <dbReference type="EMBL" id="KAF2796020.1"/>
    </source>
</evidence>
<name>A0A6A6XHM5_9PLEO</name>
<protein>
    <recommendedName>
        <fullName evidence="4">C2H2-type domain-containing protein</fullName>
    </recommendedName>
</protein>
<organism evidence="2 3">
    <name type="scientific">Melanomma pulvis-pyrius CBS 109.77</name>
    <dbReference type="NCBI Taxonomy" id="1314802"/>
    <lineage>
        <taxon>Eukaryota</taxon>
        <taxon>Fungi</taxon>
        <taxon>Dikarya</taxon>
        <taxon>Ascomycota</taxon>
        <taxon>Pezizomycotina</taxon>
        <taxon>Dothideomycetes</taxon>
        <taxon>Pleosporomycetidae</taxon>
        <taxon>Pleosporales</taxon>
        <taxon>Melanommataceae</taxon>
        <taxon>Melanomma</taxon>
    </lineage>
</organism>
<evidence type="ECO:0008006" key="4">
    <source>
        <dbReference type="Google" id="ProtNLM"/>
    </source>
</evidence>